<keyword evidence="8" id="KW-0732">Signal</keyword>
<dbReference type="EMBL" id="JBELPZ010000002">
    <property type="protein sequence ID" value="MFL9843592.1"/>
    <property type="molecule type" value="Genomic_DNA"/>
</dbReference>
<dbReference type="InterPro" id="IPR036942">
    <property type="entry name" value="Beta-barrel_TonB_sf"/>
</dbReference>
<keyword evidence="6 7" id="KW-0998">Cell outer membrane</keyword>
<feature type="domain" description="TonB-dependent receptor plug" evidence="9">
    <location>
        <begin position="124"/>
        <end position="231"/>
    </location>
</feature>
<evidence type="ECO:0000256" key="4">
    <source>
        <dbReference type="ARBA" id="ARBA00022692"/>
    </source>
</evidence>
<evidence type="ECO:0000256" key="3">
    <source>
        <dbReference type="ARBA" id="ARBA00022452"/>
    </source>
</evidence>
<keyword evidence="4 7" id="KW-0812">Transmembrane</keyword>
<evidence type="ECO:0000256" key="5">
    <source>
        <dbReference type="ARBA" id="ARBA00023136"/>
    </source>
</evidence>
<sequence length="1021" mass="111553">MEKLYKVSIKSKHLILLFTLIFTTQFGFAQGQNTTVTGKVISSDDNMGIPDVLVTIKGTSNSTATDFDGNYSISVPQNSVLVFSSVGFLPQEVLVTESTVNISMQPDTKLLDEVVVIGYGTQKKEAVTGSVASISGDNLREMPAPNITQAMQSRLPGVEINQTDSRPGAAMQIRIRGVRSLTGSNNPLIVLDGIPFSGSITDINSDDIKSIDVLKDASATAVYGSRGSNGVILITTKKGAVGQEAQFSYNSYFGVRTAREYPMMSGPELVKLRAAANLYTNGPDEFDDVNTNWQDLYYKTGVTQNHHLNVTGGTAKGNYTFSTTYYKDEGVVPLQDYQRLSLFGALDQQIGDYIRVGVTTNSNYSVTDNGTGLYGVLSQSPLASPYDEDGNPRRAIETAADQSWVNTRSTLEALGDKYVNQNRAYASYNSAYAEVKVPGVEGLKYRLNLGGNLRVSFGGYYEGAGVFDFNEATVSNANINQSINTTWTAENILSYDRIFGEKHSVSALALYSAQQEKFNSSAFSTTNIASDAFQFYNLGRTDEPVVADPNNQGYYKRGLTSYMGRVTYSYDGRYMFNASYRSDGSSVLAPGNKWHSYPALSAGWNIANESFMSGVKSINQLKLRVGYGQTANQAINPYKTLGLLSSRPYNYSDVFLTGYYVSEAPSPDLGWEYTEGWNYAIDYGLFNNRLSGSIEYYVMKTSDVLVGVGLPGSSGLGSYTDNAANTQNKGIEFSANGLIIDNPNGFSLSAGFNIYANKNEITSLSNGTDRNEGQGWFVGHSINSIYDYKNIGLWQEGDPYLDILEPGGTVGMIKVEYTGEYNEDGTPVRAIGADDRQVLDVNPDFQGGFNTNMSYKGFDLNIVGGFQSGGILISTLYGSGGYLNLLNGRRGNVDVDYWTPENTDARYPNPAGPRSGDNPKYGSTLGYFDASYVKIRTITLGYNFTQDFIKKAGFERLRLYATLQNPWIISSPYHKETGLDPEPNSYGDQNQAVSGYNNRILVVGTNAPNTRNFVFGLNVTF</sequence>
<evidence type="ECO:0000256" key="2">
    <source>
        <dbReference type="ARBA" id="ARBA00022448"/>
    </source>
</evidence>
<feature type="signal peptide" evidence="8">
    <location>
        <begin position="1"/>
        <end position="29"/>
    </location>
</feature>
<proteinExistence type="inferred from homology"/>
<evidence type="ECO:0000256" key="1">
    <source>
        <dbReference type="ARBA" id="ARBA00004571"/>
    </source>
</evidence>
<dbReference type="SUPFAM" id="SSF56935">
    <property type="entry name" value="Porins"/>
    <property type="match status" value="1"/>
</dbReference>
<accession>A0ABW8YW54</accession>
<keyword evidence="11" id="KW-1185">Reference proteome</keyword>
<dbReference type="InterPro" id="IPR023997">
    <property type="entry name" value="TonB-dep_OMP_SusC/RagA_CS"/>
</dbReference>
<dbReference type="NCBIfam" id="TIGR04057">
    <property type="entry name" value="SusC_RagA_signa"/>
    <property type="match status" value="1"/>
</dbReference>
<keyword evidence="10" id="KW-0675">Receptor</keyword>
<dbReference type="SUPFAM" id="SSF49464">
    <property type="entry name" value="Carboxypeptidase regulatory domain-like"/>
    <property type="match status" value="1"/>
</dbReference>
<dbReference type="InterPro" id="IPR039426">
    <property type="entry name" value="TonB-dep_rcpt-like"/>
</dbReference>
<keyword evidence="2 7" id="KW-0813">Transport</keyword>
<evidence type="ECO:0000259" key="9">
    <source>
        <dbReference type="Pfam" id="PF07715"/>
    </source>
</evidence>
<dbReference type="Gene3D" id="2.170.130.10">
    <property type="entry name" value="TonB-dependent receptor, plug domain"/>
    <property type="match status" value="1"/>
</dbReference>
<gene>
    <name evidence="10" type="ORF">ABS766_04080</name>
</gene>
<dbReference type="InterPro" id="IPR008969">
    <property type="entry name" value="CarboxyPept-like_regulatory"/>
</dbReference>
<dbReference type="PROSITE" id="PS52016">
    <property type="entry name" value="TONB_DEPENDENT_REC_3"/>
    <property type="match status" value="1"/>
</dbReference>
<comment type="subcellular location">
    <subcellularLocation>
        <location evidence="1 7">Cell outer membrane</location>
        <topology evidence="1 7">Multi-pass membrane protein</topology>
    </subcellularLocation>
</comment>
<dbReference type="NCBIfam" id="TIGR04056">
    <property type="entry name" value="OMP_RagA_SusC"/>
    <property type="match status" value="1"/>
</dbReference>
<reference evidence="10 11" key="1">
    <citation type="submission" date="2024-06" db="EMBL/GenBank/DDBJ databases">
        <authorList>
            <person name="Kaempfer P."/>
            <person name="Viver T."/>
        </authorList>
    </citation>
    <scope>NUCLEOTIDE SEQUENCE [LARGE SCALE GENOMIC DNA]</scope>
    <source>
        <strain evidence="10 11">ST-119</strain>
    </source>
</reference>
<comment type="similarity">
    <text evidence="7">Belongs to the TonB-dependent receptor family.</text>
</comment>
<evidence type="ECO:0000313" key="11">
    <source>
        <dbReference type="Proteomes" id="UP001629156"/>
    </source>
</evidence>
<evidence type="ECO:0000256" key="7">
    <source>
        <dbReference type="PROSITE-ProRule" id="PRU01360"/>
    </source>
</evidence>
<protein>
    <submittedName>
        <fullName evidence="10">TonB-dependent receptor</fullName>
    </submittedName>
</protein>
<comment type="caution">
    <text evidence="10">The sequence shown here is derived from an EMBL/GenBank/DDBJ whole genome shotgun (WGS) entry which is preliminary data.</text>
</comment>
<dbReference type="InterPro" id="IPR037066">
    <property type="entry name" value="Plug_dom_sf"/>
</dbReference>
<evidence type="ECO:0000256" key="6">
    <source>
        <dbReference type="ARBA" id="ARBA00023237"/>
    </source>
</evidence>
<dbReference type="Pfam" id="PF13715">
    <property type="entry name" value="CarbopepD_reg_2"/>
    <property type="match status" value="1"/>
</dbReference>
<dbReference type="Gene3D" id="2.60.40.1120">
    <property type="entry name" value="Carboxypeptidase-like, regulatory domain"/>
    <property type="match status" value="1"/>
</dbReference>
<dbReference type="InterPro" id="IPR023996">
    <property type="entry name" value="TonB-dep_OMP_SusC/RagA"/>
</dbReference>
<dbReference type="InterPro" id="IPR012910">
    <property type="entry name" value="Plug_dom"/>
</dbReference>
<keyword evidence="3 7" id="KW-1134">Transmembrane beta strand</keyword>
<dbReference type="RefSeq" id="WP_408083846.1">
    <property type="nucleotide sequence ID" value="NZ_JBELPZ010000002.1"/>
</dbReference>
<evidence type="ECO:0000313" key="10">
    <source>
        <dbReference type="EMBL" id="MFL9843592.1"/>
    </source>
</evidence>
<keyword evidence="5 7" id="KW-0472">Membrane</keyword>
<evidence type="ECO:0000256" key="8">
    <source>
        <dbReference type="SAM" id="SignalP"/>
    </source>
</evidence>
<name>A0ABW8YW54_9FLAO</name>
<feature type="chain" id="PRO_5046402732" evidence="8">
    <location>
        <begin position="30"/>
        <end position="1021"/>
    </location>
</feature>
<dbReference type="Gene3D" id="2.40.170.20">
    <property type="entry name" value="TonB-dependent receptor, beta-barrel domain"/>
    <property type="match status" value="1"/>
</dbReference>
<dbReference type="Pfam" id="PF07715">
    <property type="entry name" value="Plug"/>
    <property type="match status" value="1"/>
</dbReference>
<dbReference type="Proteomes" id="UP001629156">
    <property type="component" value="Unassembled WGS sequence"/>
</dbReference>
<organism evidence="10 11">
    <name type="scientific">Flavobacterium rhizosphaerae</name>
    <dbReference type="NCBI Taxonomy" id="3163298"/>
    <lineage>
        <taxon>Bacteria</taxon>
        <taxon>Pseudomonadati</taxon>
        <taxon>Bacteroidota</taxon>
        <taxon>Flavobacteriia</taxon>
        <taxon>Flavobacteriales</taxon>
        <taxon>Flavobacteriaceae</taxon>
        <taxon>Flavobacterium</taxon>
    </lineage>
</organism>